<protein>
    <recommendedName>
        <fullName evidence="4">Cupin type-1 domain-containing protein</fullName>
    </recommendedName>
</protein>
<feature type="chain" id="PRO_5041937666" description="Cupin type-1 domain-containing protein" evidence="3">
    <location>
        <begin position="28"/>
        <end position="667"/>
    </location>
</feature>
<dbReference type="AlphaFoldDB" id="A0AAD9XDK5"/>
<dbReference type="EMBL" id="JANJYI010000003">
    <property type="protein sequence ID" value="KAK2657261.1"/>
    <property type="molecule type" value="Genomic_DNA"/>
</dbReference>
<feature type="compositionally biased region" description="Basic and acidic residues" evidence="2">
    <location>
        <begin position="603"/>
        <end position="667"/>
    </location>
</feature>
<keyword evidence="1 3" id="KW-0732">Signal</keyword>
<evidence type="ECO:0000256" key="1">
    <source>
        <dbReference type="ARBA" id="ARBA00022729"/>
    </source>
</evidence>
<dbReference type="InterPro" id="IPR014710">
    <property type="entry name" value="RmlC-like_jellyroll"/>
</dbReference>
<feature type="signal peptide" evidence="3">
    <location>
        <begin position="1"/>
        <end position="27"/>
    </location>
</feature>
<dbReference type="InterPro" id="IPR006045">
    <property type="entry name" value="Cupin_1"/>
</dbReference>
<dbReference type="CDD" id="cd02244">
    <property type="entry name" value="cupin_7S_vicilin-like_N"/>
    <property type="match status" value="1"/>
</dbReference>
<dbReference type="PANTHER" id="PTHR31189">
    <property type="entry name" value="OS03G0336100 PROTEIN-RELATED"/>
    <property type="match status" value="1"/>
</dbReference>
<keyword evidence="6" id="KW-1185">Reference proteome</keyword>
<dbReference type="InterPro" id="IPR050253">
    <property type="entry name" value="Seed_Storage-Functional"/>
</dbReference>
<dbReference type="SMART" id="SM00835">
    <property type="entry name" value="Cupin_1"/>
    <property type="match status" value="2"/>
</dbReference>
<dbReference type="PANTHER" id="PTHR31189:SF7">
    <property type="entry name" value="OS03G0197300 PROTEIN"/>
    <property type="match status" value="1"/>
</dbReference>
<accession>A0AAD9XDK5</accession>
<evidence type="ECO:0000256" key="2">
    <source>
        <dbReference type="SAM" id="MobiDB-lite"/>
    </source>
</evidence>
<reference evidence="5" key="1">
    <citation type="journal article" date="2023" name="Plant J.">
        <title>Genome sequences and population genomics provide insights into the demographic history, inbreeding, and mutation load of two 'living fossil' tree species of Dipteronia.</title>
        <authorList>
            <person name="Feng Y."/>
            <person name="Comes H.P."/>
            <person name="Chen J."/>
            <person name="Zhu S."/>
            <person name="Lu R."/>
            <person name="Zhang X."/>
            <person name="Li P."/>
            <person name="Qiu J."/>
            <person name="Olsen K.M."/>
            <person name="Qiu Y."/>
        </authorList>
    </citation>
    <scope>NUCLEOTIDE SEQUENCE</scope>
    <source>
        <strain evidence="5">KIB01</strain>
    </source>
</reference>
<feature type="domain" description="Cupin type-1" evidence="4">
    <location>
        <begin position="248"/>
        <end position="402"/>
    </location>
</feature>
<evidence type="ECO:0000313" key="6">
    <source>
        <dbReference type="Proteomes" id="UP001280121"/>
    </source>
</evidence>
<feature type="domain" description="Cupin type-1" evidence="4">
    <location>
        <begin position="42"/>
        <end position="196"/>
    </location>
</feature>
<dbReference type="InterPro" id="IPR011051">
    <property type="entry name" value="RmlC_Cupin_sf"/>
</dbReference>
<organism evidence="5 6">
    <name type="scientific">Dipteronia dyeriana</name>
    <dbReference type="NCBI Taxonomy" id="168575"/>
    <lineage>
        <taxon>Eukaryota</taxon>
        <taxon>Viridiplantae</taxon>
        <taxon>Streptophyta</taxon>
        <taxon>Embryophyta</taxon>
        <taxon>Tracheophyta</taxon>
        <taxon>Spermatophyta</taxon>
        <taxon>Magnoliopsida</taxon>
        <taxon>eudicotyledons</taxon>
        <taxon>Gunneridae</taxon>
        <taxon>Pentapetalae</taxon>
        <taxon>rosids</taxon>
        <taxon>malvids</taxon>
        <taxon>Sapindales</taxon>
        <taxon>Sapindaceae</taxon>
        <taxon>Hippocastanoideae</taxon>
        <taxon>Acereae</taxon>
        <taxon>Dipteronia</taxon>
    </lineage>
</organism>
<dbReference type="Pfam" id="PF00190">
    <property type="entry name" value="Cupin_1"/>
    <property type="match status" value="2"/>
</dbReference>
<evidence type="ECO:0000313" key="5">
    <source>
        <dbReference type="EMBL" id="KAK2657261.1"/>
    </source>
</evidence>
<dbReference type="Proteomes" id="UP001280121">
    <property type="component" value="Unassembled WGS sequence"/>
</dbReference>
<evidence type="ECO:0000256" key="3">
    <source>
        <dbReference type="SAM" id="SignalP"/>
    </source>
</evidence>
<dbReference type="Gene3D" id="2.60.120.10">
    <property type="entry name" value="Jelly Rolls"/>
    <property type="match status" value="2"/>
</dbReference>
<dbReference type="CDD" id="cd02245">
    <property type="entry name" value="cupin_7S_vicilin-like_C"/>
    <property type="match status" value="1"/>
</dbReference>
<name>A0AAD9XDK5_9ROSI</name>
<evidence type="ECO:0000259" key="4">
    <source>
        <dbReference type="SMART" id="SM00835"/>
    </source>
</evidence>
<dbReference type="SUPFAM" id="SSF51182">
    <property type="entry name" value="RmlC-like cupins"/>
    <property type="match status" value="1"/>
</dbReference>
<sequence>MLKTFTTLPFFLFFLLFFSLCLLLLHAEGFTDKDVAGGSVGYMVKREQRKSLIRTEFGQISAVQISDGPSTGHYYLQFITLEPNSLFLPVLLQAGMVFYVRSGSGRLSWTDEGDLKRMRLKRGDVFRLQPGTVFFVESNLELIEREKLRIYAMFSNTEEEAFEPSIGAYTSISDLVLGFDKKVLASAFKVSEDVIEAITNATKPPAMIHALPKKKTNLWQLEDRFLKAFVISRGSPLQAERNDNKKSFNILDAKPDFKNCNGWSLTVDKKDLKVLKHTNLGIFMVNLTKGSMMGPHWNPMANEIAVVIQGQGMVRVVCPSTTEQSNCKDLKFRVEEGDIFAVPRFHPMAQMSFNNDSFVFMGFSTTTEKNYPQFLAGKNSVLHALNKQIFALSFNVTKATVDQLLSPQRDSVILECTSCAEEEELTMKEEIEKEKEKEKEEEEAKKREEEEEEKRQEEEAKKREEEKERQEEEAKKREEEEEAKKEAQEAAAAAKEREEERREQEEARKREEAAQREQEEEAMRQEEARKRAEEKKREEEAAREREEEKREQEEAAQREQEQEEAQREQEQEEAAQREQAEEARKRAEEKEREEGGEGGGGQGKEKEAIKREKEAATSRKREEEKSEQEAAQKREEAAQREQEEAMKQEEQREREGGGGEQRQRQPY</sequence>
<proteinExistence type="predicted"/>
<comment type="caution">
    <text evidence="5">The sequence shown here is derived from an EMBL/GenBank/DDBJ whole genome shotgun (WGS) entry which is preliminary data.</text>
</comment>
<feature type="compositionally biased region" description="Basic and acidic residues" evidence="2">
    <location>
        <begin position="425"/>
        <end position="595"/>
    </location>
</feature>
<gene>
    <name evidence="5" type="ORF">Ddye_010313</name>
</gene>
<feature type="region of interest" description="Disordered" evidence="2">
    <location>
        <begin position="425"/>
        <end position="667"/>
    </location>
</feature>